<keyword evidence="1" id="KW-0472">Membrane</keyword>
<organism evidence="2 3">
    <name type="scientific">Gloeobacter morelensis MG652769</name>
    <dbReference type="NCBI Taxonomy" id="2781736"/>
    <lineage>
        <taxon>Bacteria</taxon>
        <taxon>Bacillati</taxon>
        <taxon>Cyanobacteriota</taxon>
        <taxon>Cyanophyceae</taxon>
        <taxon>Gloeobacterales</taxon>
        <taxon>Gloeobacteraceae</taxon>
        <taxon>Gloeobacter</taxon>
        <taxon>Gloeobacter morelensis</taxon>
    </lineage>
</organism>
<evidence type="ECO:0000313" key="2">
    <source>
        <dbReference type="EMBL" id="UFP93086.1"/>
    </source>
</evidence>
<proteinExistence type="predicted"/>
<protein>
    <submittedName>
        <fullName evidence="2">Uncharacterized protein</fullName>
    </submittedName>
</protein>
<name>A0ABY3PHD2_9CYAN</name>
<dbReference type="RefSeq" id="WP_230840091.1">
    <property type="nucleotide sequence ID" value="NZ_CP063845.1"/>
</dbReference>
<evidence type="ECO:0000313" key="3">
    <source>
        <dbReference type="Proteomes" id="UP001054846"/>
    </source>
</evidence>
<dbReference type="EMBL" id="CP063845">
    <property type="protein sequence ID" value="UFP93086.1"/>
    <property type="molecule type" value="Genomic_DNA"/>
</dbReference>
<gene>
    <name evidence="2" type="ORF">ISF26_14855</name>
</gene>
<keyword evidence="1" id="KW-0812">Transmembrane</keyword>
<dbReference type="PROSITE" id="PS51257">
    <property type="entry name" value="PROKAR_LIPOPROTEIN"/>
    <property type="match status" value="1"/>
</dbReference>
<evidence type="ECO:0000256" key="1">
    <source>
        <dbReference type="SAM" id="Phobius"/>
    </source>
</evidence>
<accession>A0ABY3PHD2</accession>
<sequence length="114" mass="12795">MLNRALYLGGVALACALLGWRLWRQSTPGIDWLTLAWYSFYRQDSGGVVVGGLLLLALCWLSGRILRQAAEMGWFAPEETVLLDRPLQFWYGLSIGMVAIFAATSVLYWLQPGR</sequence>
<keyword evidence="3" id="KW-1185">Reference proteome</keyword>
<dbReference type="Proteomes" id="UP001054846">
    <property type="component" value="Chromosome"/>
</dbReference>
<feature type="transmembrane region" description="Helical" evidence="1">
    <location>
        <begin position="48"/>
        <end position="66"/>
    </location>
</feature>
<keyword evidence="1" id="KW-1133">Transmembrane helix</keyword>
<reference evidence="2 3" key="1">
    <citation type="journal article" date="2021" name="Genome Biol. Evol.">
        <title>Complete Genome Sequencing of a Novel Gloeobacter Species from a Waterfall Cave in Mexico.</title>
        <authorList>
            <person name="Saw J.H."/>
            <person name="Cardona T."/>
            <person name="Montejano G."/>
        </authorList>
    </citation>
    <scope>NUCLEOTIDE SEQUENCE [LARGE SCALE GENOMIC DNA]</scope>
    <source>
        <strain evidence="2">MG652769</strain>
    </source>
</reference>
<feature type="transmembrane region" description="Helical" evidence="1">
    <location>
        <begin position="87"/>
        <end position="110"/>
    </location>
</feature>